<evidence type="ECO:0000313" key="1">
    <source>
        <dbReference type="EMBL" id="KKK65454.1"/>
    </source>
</evidence>
<proteinExistence type="predicted"/>
<name>A0A0F8ZG97_9ZZZZ</name>
<sequence>MFIKKELSAEQVLLKISLPLDGETAVTFQEYLDELLAGPHKT</sequence>
<dbReference type="AlphaFoldDB" id="A0A0F8ZG97"/>
<accession>A0A0F8ZG97</accession>
<dbReference type="EMBL" id="LAZR01060548">
    <property type="protein sequence ID" value="KKK65454.1"/>
    <property type="molecule type" value="Genomic_DNA"/>
</dbReference>
<comment type="caution">
    <text evidence="1">The sequence shown here is derived from an EMBL/GenBank/DDBJ whole genome shotgun (WGS) entry which is preliminary data.</text>
</comment>
<feature type="non-terminal residue" evidence="1">
    <location>
        <position position="42"/>
    </location>
</feature>
<gene>
    <name evidence="1" type="ORF">LCGC14_2973980</name>
</gene>
<organism evidence="1">
    <name type="scientific">marine sediment metagenome</name>
    <dbReference type="NCBI Taxonomy" id="412755"/>
    <lineage>
        <taxon>unclassified sequences</taxon>
        <taxon>metagenomes</taxon>
        <taxon>ecological metagenomes</taxon>
    </lineage>
</organism>
<protein>
    <submittedName>
        <fullName evidence="1">Uncharacterized protein</fullName>
    </submittedName>
</protein>
<reference evidence="1" key="1">
    <citation type="journal article" date="2015" name="Nature">
        <title>Complex archaea that bridge the gap between prokaryotes and eukaryotes.</title>
        <authorList>
            <person name="Spang A."/>
            <person name="Saw J.H."/>
            <person name="Jorgensen S.L."/>
            <person name="Zaremba-Niedzwiedzka K."/>
            <person name="Martijn J."/>
            <person name="Lind A.E."/>
            <person name="van Eijk R."/>
            <person name="Schleper C."/>
            <person name="Guy L."/>
            <person name="Ettema T.J."/>
        </authorList>
    </citation>
    <scope>NUCLEOTIDE SEQUENCE</scope>
</reference>